<proteinExistence type="predicted"/>
<reference evidence="1" key="1">
    <citation type="submission" date="2021-11" db="EMBL/GenBank/DDBJ databases">
        <authorList>
            <person name="Rodrigo-Torres L."/>
            <person name="Arahal R. D."/>
            <person name="Lucena T."/>
        </authorList>
    </citation>
    <scope>NUCLEOTIDE SEQUENCE</scope>
    <source>
        <strain evidence="1">CECT 7928</strain>
    </source>
</reference>
<accession>A0ABM8ZZZ8</accession>
<evidence type="ECO:0000313" key="2">
    <source>
        <dbReference type="Proteomes" id="UP000838748"/>
    </source>
</evidence>
<dbReference type="Proteomes" id="UP000838748">
    <property type="component" value="Unassembled WGS sequence"/>
</dbReference>
<dbReference type="EMBL" id="CAKLDM010000001">
    <property type="protein sequence ID" value="CAH0536674.1"/>
    <property type="molecule type" value="Genomic_DNA"/>
</dbReference>
<evidence type="ECO:0000313" key="1">
    <source>
        <dbReference type="EMBL" id="CAH0536674.1"/>
    </source>
</evidence>
<name>A0ABM8ZZZ8_9VIBR</name>
<dbReference type="RefSeq" id="WP_237360020.1">
    <property type="nucleotide sequence ID" value="NZ_CAKLDM010000001.1"/>
</dbReference>
<sequence>MTLSDLRRLLAKKLKKTIRLTELQQKELNCFDNLVSRREFLSGSVKIASLSALVAAGRVPTSWGETITGFESTPSDYGITESEMATEPTIYSFRVSDELMSYPAYNEATTFSPLIDSIEGFNWGKCKLYSMPQNDPSNSIEDTFIDKSFNYGPTELVQVVQNSAGGWQFEHFENIPVHIDNADVPADGHHKWIVPLDELLSGKHKPTNIVAITLPESNQIDGGLNSDTSVNSSWIIFISCGSKNIILSRKINVNLSLYPNRASIVRAVSESGWQVFDGDGITSKDPQSICTLGNGGDWQLNSRFTDKYGRTHLWFQNSSDTKEIAIYSFIYQNQINVYAARTQFPVGCINDITYDPEDPSKSNQVEITLSGYSNAVNNGVLVYNIIKLDAQNLVKDNRTLRSDIPLNLFWAHAPILSSLSTQTLRYHENWPFDRKGDGSLAFWSITDSHFLNSTSAIGPGTTDSTKKNYQVDVYIGLGWRANTNDKPKPGQRTVIIYSVDQNTKQLLSYNQVELPGYLGGNPGQTSTDIYFLRGGRSKYGGWRFLINTTNGAGLISQSFATKDGIPDNPFDSNGTSSQLYSLGLGAYNCEVLELAQVPDFRTDTTDTNVRANKALFLGDAHVAMACNTRFNHDFEYVSTTIQTINSSPLTKIHSFNHVSGQWSTESISQRKTVSADTNRPKLEKKQFHQVSVEPINNYGYTIPFDNPDSKSPAPEAFYYEVRSSVPITIIDHNGFSHRACRSTGAVIKPITKHSTLRFRVLAESSTVAVNLMVRVVDMGNYVDPSDTNRPSYTPIPSLGSAIVPILTNDLNSADPDNNSTSNWFSFLIGRNSTQRMVDNVSSSTVAGFNPAPKFRSDISASSGNEHMAALTSQFGNKLLETSQTVIFDGIRGDGLNLQITGGLYESNKLPINPFLCVIEPKTSGNQLGSFWSNLWNDVCHVWNAIQHLANDINKVRDDILSGSGNIFDDLARIPSDVAKSIGVLVSSLHDIALSVEKVLSVIPGLSALFLVINAWFDYIMAVIRFIEMFFHFSDMIDFINSFKSHIGGIFSEPNTFNPPVSNPYESFKAILSQGKLEFDGAMANIINNSPFGQDQSAQVENDLKNGVQIAETKIVNPVMHLIEESMAKLTTQLDSNMNALLPIIINDIPIPDNLLTTIDSDITHLNDDIENTLVDLLGTFITGLGAIADPGQMINSFLGSIKNVGDDIFLIIEDIADLIQTVLDPNTISGLFNSIWSAPLVTLQIPILTDLLKLFDVNLSTTINFSDFFGWTCGMSTWMATYLSENRSMTSFSDLTGQSLMLSSASKSDTFLLWQVISRGYENVAWLWKYELKGPAKNNDAVKEFVDNIQLSRLVFKAGRVFTEFLEFYLWEAKEMNDNKQTGKLVYKTIAGHLDMAIKLATLIATLIERKKPTIPSSLKKPTFQTLKTANAMREGLNIVFGFIFSVIGTENRAKDIVHELGSDFGRGATFMTYSRISWNEEENKWSDIDPLAEYYPYRCAYLTLSPFADLGCVLLSHKL</sequence>
<protein>
    <submittedName>
        <fullName evidence="1">Uncharacterized protein</fullName>
    </submittedName>
</protein>
<comment type="caution">
    <text evidence="1">The sequence shown here is derived from an EMBL/GenBank/DDBJ whole genome shotgun (WGS) entry which is preliminary data.</text>
</comment>
<organism evidence="1 2">
    <name type="scientific">Vibrio marisflavi CECT 7928</name>
    <dbReference type="NCBI Taxonomy" id="634439"/>
    <lineage>
        <taxon>Bacteria</taxon>
        <taxon>Pseudomonadati</taxon>
        <taxon>Pseudomonadota</taxon>
        <taxon>Gammaproteobacteria</taxon>
        <taxon>Vibrionales</taxon>
        <taxon>Vibrionaceae</taxon>
        <taxon>Vibrio</taxon>
    </lineage>
</organism>
<gene>
    <name evidence="1" type="ORF">VMF7928_00623</name>
</gene>
<keyword evidence="2" id="KW-1185">Reference proteome</keyword>